<dbReference type="PATRIC" id="fig|1171373.8.peg.1442"/>
<dbReference type="InterPro" id="IPR006118">
    <property type="entry name" value="Recombinase_CS"/>
</dbReference>
<keyword evidence="4" id="KW-0233">DNA recombination</keyword>
<accession>K7RWE5</accession>
<dbReference type="Proteomes" id="UP000000214">
    <property type="component" value="Chromosome"/>
</dbReference>
<dbReference type="eggNOG" id="COG1961">
    <property type="taxonomic scope" value="Bacteria"/>
</dbReference>
<evidence type="ECO:0000313" key="10">
    <source>
        <dbReference type="Proteomes" id="UP000000214"/>
    </source>
</evidence>
<dbReference type="STRING" id="1171373.PACID_14540"/>
<proteinExistence type="inferred from homology"/>
<dbReference type="InterPro" id="IPR009057">
    <property type="entry name" value="Homeodomain-like_sf"/>
</dbReference>
<sequence>MSLTGYARVSTADQTPDAQVDALRSAGADPIYTDHASGGTMARPQWQACLAGLGPGDTLIVARIDRLSRSLADLVATLDTLGRRGVQFRSLAEQIDTTSPAGRALFEMAGVFAEFERSLIRDRTREGLAAARARGARPGRPPALTPEQQAAARQMRAAGQSLGAIARVLGCSARTIGRVTA</sequence>
<dbReference type="Gene3D" id="1.10.10.60">
    <property type="entry name" value="Homeodomain-like"/>
    <property type="match status" value="1"/>
</dbReference>
<dbReference type="Pfam" id="PF00239">
    <property type="entry name" value="Resolvase"/>
    <property type="match status" value="1"/>
</dbReference>
<comment type="similarity">
    <text evidence="1">Belongs to the site-specific recombinase resolvase family.</text>
</comment>
<evidence type="ECO:0000259" key="8">
    <source>
        <dbReference type="PROSITE" id="PS51736"/>
    </source>
</evidence>
<dbReference type="PROSITE" id="PS00397">
    <property type="entry name" value="RECOMBINASES_1"/>
    <property type="match status" value="1"/>
</dbReference>
<dbReference type="AlphaFoldDB" id="K7RWE5"/>
<dbReference type="SMART" id="SM00857">
    <property type="entry name" value="Resolvase"/>
    <property type="match status" value="1"/>
</dbReference>
<dbReference type="GO" id="GO:0003677">
    <property type="term" value="F:DNA binding"/>
    <property type="evidence" value="ECO:0007669"/>
    <property type="project" value="UniProtKB-KW"/>
</dbReference>
<dbReference type="GO" id="GO:0015074">
    <property type="term" value="P:DNA integration"/>
    <property type="evidence" value="ECO:0007669"/>
    <property type="project" value="UniProtKB-KW"/>
</dbReference>
<dbReference type="HOGENOM" id="CLU_010686_8_0_11"/>
<evidence type="ECO:0000256" key="7">
    <source>
        <dbReference type="SAM" id="MobiDB-lite"/>
    </source>
</evidence>
<protein>
    <submittedName>
        <fullName evidence="9">Resolvase</fullName>
    </submittedName>
</protein>
<organism evidence="9 10">
    <name type="scientific">Acidipropionibacterium acidipropionici (strain ATCC 4875 / DSM 20272 / JCM 6432 / NBRC 12425 / NCIMB 8070 / 4)</name>
    <name type="common">Propionibacterium acidipropionici</name>
    <dbReference type="NCBI Taxonomy" id="1171373"/>
    <lineage>
        <taxon>Bacteria</taxon>
        <taxon>Bacillati</taxon>
        <taxon>Actinomycetota</taxon>
        <taxon>Actinomycetes</taxon>
        <taxon>Propionibacteriales</taxon>
        <taxon>Propionibacteriaceae</taxon>
        <taxon>Acidipropionibacterium</taxon>
    </lineage>
</organism>
<dbReference type="PANTHER" id="PTHR30461:SF2">
    <property type="entry name" value="SERINE RECOMBINASE PINE-RELATED"/>
    <property type="match status" value="1"/>
</dbReference>
<dbReference type="Pfam" id="PF02796">
    <property type="entry name" value="HTH_7"/>
    <property type="match status" value="1"/>
</dbReference>
<reference evidence="9 10" key="1">
    <citation type="journal article" date="2012" name="BMC Genomics">
        <title>The genome sequence of Propionibacterium acidipropionici provides insights into its biotechnological and industrial potential.</title>
        <authorList>
            <person name="Parizzi L.P."/>
            <person name="Grassi M.C."/>
            <person name="Llerena L.A."/>
            <person name="Carazzolle M.F."/>
            <person name="Queiroz V.L."/>
            <person name="Lunardi I."/>
            <person name="Zeidler A.F."/>
            <person name="Teixeira P.J."/>
            <person name="Mieczkowski P."/>
            <person name="Rincones J."/>
            <person name="Pereira G.A."/>
        </authorList>
    </citation>
    <scope>NUCLEOTIDE SEQUENCE [LARGE SCALE GENOMIC DNA]</scope>
    <source>
        <strain evidence="10">ATCC 4875 / DSM 20272 / JCM 6432 / NBRC 12425 / NCIMB 8070</strain>
    </source>
</reference>
<dbReference type="EMBL" id="CP003493">
    <property type="protein sequence ID" value="AFV89268.1"/>
    <property type="molecule type" value="Genomic_DNA"/>
</dbReference>
<evidence type="ECO:0000256" key="2">
    <source>
        <dbReference type="ARBA" id="ARBA00022908"/>
    </source>
</evidence>
<evidence type="ECO:0000256" key="4">
    <source>
        <dbReference type="ARBA" id="ARBA00023172"/>
    </source>
</evidence>
<dbReference type="Gene3D" id="3.40.50.1390">
    <property type="entry name" value="Resolvase, N-terminal catalytic domain"/>
    <property type="match status" value="1"/>
</dbReference>
<dbReference type="PROSITE" id="PS51736">
    <property type="entry name" value="RECOMBINASES_3"/>
    <property type="match status" value="1"/>
</dbReference>
<dbReference type="SUPFAM" id="SSF46689">
    <property type="entry name" value="Homeodomain-like"/>
    <property type="match status" value="1"/>
</dbReference>
<feature type="region of interest" description="Disordered" evidence="7">
    <location>
        <begin position="132"/>
        <end position="153"/>
    </location>
</feature>
<evidence type="ECO:0000256" key="1">
    <source>
        <dbReference type="ARBA" id="ARBA00009913"/>
    </source>
</evidence>
<name>K7RWE5_ACIA4</name>
<evidence type="ECO:0000256" key="3">
    <source>
        <dbReference type="ARBA" id="ARBA00023125"/>
    </source>
</evidence>
<dbReference type="InterPro" id="IPR050639">
    <property type="entry name" value="SSR_resolvase"/>
</dbReference>
<evidence type="ECO:0000256" key="5">
    <source>
        <dbReference type="PIRSR" id="PIRSR606118-50"/>
    </source>
</evidence>
<evidence type="ECO:0000256" key="6">
    <source>
        <dbReference type="PROSITE-ProRule" id="PRU10137"/>
    </source>
</evidence>
<dbReference type="KEGG" id="pbo:PACID_14540"/>
<dbReference type="PANTHER" id="PTHR30461">
    <property type="entry name" value="DNA-INVERTASE FROM LAMBDOID PROPHAGE"/>
    <property type="match status" value="1"/>
</dbReference>
<dbReference type="InterPro" id="IPR036162">
    <property type="entry name" value="Resolvase-like_N_sf"/>
</dbReference>
<evidence type="ECO:0000313" key="9">
    <source>
        <dbReference type="EMBL" id="AFV89268.1"/>
    </source>
</evidence>
<feature type="active site" description="O-(5'-phospho-DNA)-serine intermediate" evidence="5 6">
    <location>
        <position position="10"/>
    </location>
</feature>
<dbReference type="CDD" id="cd03768">
    <property type="entry name" value="SR_ResInv"/>
    <property type="match status" value="1"/>
</dbReference>
<dbReference type="InterPro" id="IPR006120">
    <property type="entry name" value="Resolvase_HTH_dom"/>
</dbReference>
<dbReference type="GO" id="GO:0000150">
    <property type="term" value="F:DNA strand exchange activity"/>
    <property type="evidence" value="ECO:0007669"/>
    <property type="project" value="InterPro"/>
</dbReference>
<dbReference type="PROSITE" id="PS00398">
    <property type="entry name" value="RECOMBINASES_2"/>
    <property type="match status" value="1"/>
</dbReference>
<dbReference type="RefSeq" id="WP_015070175.1">
    <property type="nucleotide sequence ID" value="NC_019395.1"/>
</dbReference>
<dbReference type="SUPFAM" id="SSF53041">
    <property type="entry name" value="Resolvase-like"/>
    <property type="match status" value="1"/>
</dbReference>
<dbReference type="InterPro" id="IPR006119">
    <property type="entry name" value="Resolv_N"/>
</dbReference>
<keyword evidence="3" id="KW-0238">DNA-binding</keyword>
<dbReference type="FunFam" id="3.40.50.1390:FF:000001">
    <property type="entry name" value="DNA recombinase"/>
    <property type="match status" value="1"/>
</dbReference>
<gene>
    <name evidence="9" type="ordered locus">PACID_14540</name>
</gene>
<keyword evidence="2" id="KW-0229">DNA integration</keyword>
<feature type="domain" description="Resolvase/invertase-type recombinase catalytic" evidence="8">
    <location>
        <begin position="2"/>
        <end position="135"/>
    </location>
</feature>